<dbReference type="InterPro" id="IPR006104">
    <property type="entry name" value="Glyco_hydro_2_N"/>
</dbReference>
<dbReference type="InterPro" id="IPR013783">
    <property type="entry name" value="Ig-like_fold"/>
</dbReference>
<feature type="signal peptide" evidence="4">
    <location>
        <begin position="1"/>
        <end position="27"/>
    </location>
</feature>
<dbReference type="InterPro" id="IPR008979">
    <property type="entry name" value="Galactose-bd-like_sf"/>
</dbReference>
<feature type="domain" description="Glycoside hydrolase family 2" evidence="9">
    <location>
        <begin position="767"/>
        <end position="867"/>
    </location>
</feature>
<accession>A0AAD4CY61</accession>
<feature type="domain" description="DUF4982" evidence="8">
    <location>
        <begin position="691"/>
        <end position="750"/>
    </location>
</feature>
<dbReference type="Gene3D" id="2.60.40.10">
    <property type="entry name" value="Immunoglobulins"/>
    <property type="match status" value="3"/>
</dbReference>
<evidence type="ECO:0000259" key="8">
    <source>
        <dbReference type="Pfam" id="PF16355"/>
    </source>
</evidence>
<sequence length="872" mass="95793">MAFQGIIINLFRATLLGLLFLVGDVSARANASGGRERTSLNAGWTFKRWENAPDGLSYDQLKPWILPGANDFIVDKSTWHQRPTNKPPRNIQYASANFNDSNWTSLDLPHDWAISGPFYDGDNPPVSGDGGRLPTQGVGWYRRTLSVDASDSGKQIYIELDGAMAYGTVWMNGNLVGGWPFGFASWRLNLTPYMHHGDNQLAIRLEQPLDSQRWYQGAGIYRNVWILKVNPVHIAQFGTYVTSSDVSTDSATLNLDVLVEHTGGDHPMTVKVATEVHVMDDSGNPGDQVGSFESATVTVAPTKKHSAHGTVTIPNLKLWGPIPSQKPNMHILVTRLYNSKEEVIDTYQTPFGVRSTEYRDDGLYINGERIYLQGVCRHDDLGSLGVAVHQPALERQIDMLSEMGTNAIRTSHNPPSSELLDLADRMGLVVLDEIFDAWNNPKMSNDFHLIFGDWAEPDLRSFIRRDRNHPSVWAWSYGNEIPEQGNQQGDDTSKRLRAIISEEDPTRAATLGLNNAGPGSGIIANIDLIGLNYQGEGNSDSGGNFDSWRSQYERMMIFTTESSSAVSSRDTFLFPPPDGNSATMDENGTGTDPNTHQVSSWGLWAVGWGASPDHVFAAQDSHPYVGGEFVWTGWDYLGEPTPFLSSRSSYFGIIDLAGFPKPRYWEYQARWNPNIRMAHIIPHWNWPDRDGESTPVHVFSSADEAELFVNGQSQGRITKGNLEYRFRWDNVTYAAGEVSVVTYKGGDEWANATVRTTGTASGLVLSAYKDRTSIAADGSDLLFVAVDIVDDNGDTVPTAEPTISFSIDGPGQILSTDNGDSTDLTAFPSTDRKAFRGKALCIVRANKGASGAITVTANADGFDAANLEATIA</sequence>
<dbReference type="AlphaFoldDB" id="A0AAD4CY61"/>
<dbReference type="Proteomes" id="UP001194746">
    <property type="component" value="Unassembled WGS sequence"/>
</dbReference>
<dbReference type="InterPro" id="IPR032311">
    <property type="entry name" value="DUF4982"/>
</dbReference>
<dbReference type="InterPro" id="IPR006102">
    <property type="entry name" value="Ig-like_GH2"/>
</dbReference>
<feature type="chain" id="PRO_5042016257" description="Beta-galactosidase" evidence="4">
    <location>
        <begin position="28"/>
        <end position="872"/>
    </location>
</feature>
<protein>
    <recommendedName>
        <fullName evidence="12">Beta-galactosidase</fullName>
    </recommendedName>
</protein>
<dbReference type="EMBL" id="VCAU01000002">
    <property type="protein sequence ID" value="KAF9894886.1"/>
    <property type="molecule type" value="Genomic_DNA"/>
</dbReference>
<dbReference type="InterPro" id="IPR051913">
    <property type="entry name" value="GH2_Domain-Containing"/>
</dbReference>
<organism evidence="10 11">
    <name type="scientific">Aspergillus nanangensis</name>
    <dbReference type="NCBI Taxonomy" id="2582783"/>
    <lineage>
        <taxon>Eukaryota</taxon>
        <taxon>Fungi</taxon>
        <taxon>Dikarya</taxon>
        <taxon>Ascomycota</taxon>
        <taxon>Pezizomycotina</taxon>
        <taxon>Eurotiomycetes</taxon>
        <taxon>Eurotiomycetidae</taxon>
        <taxon>Eurotiales</taxon>
        <taxon>Aspergillaceae</taxon>
        <taxon>Aspergillus</taxon>
        <taxon>Aspergillus subgen. Circumdati</taxon>
    </lineage>
</organism>
<evidence type="ECO:0008006" key="12">
    <source>
        <dbReference type="Google" id="ProtNLM"/>
    </source>
</evidence>
<dbReference type="Pfam" id="PF02837">
    <property type="entry name" value="Glyco_hydro_2_N"/>
    <property type="match status" value="1"/>
</dbReference>
<reference evidence="10" key="1">
    <citation type="journal article" date="2019" name="Beilstein J. Org. Chem.">
        <title>Nanangenines: drimane sesquiterpenoids as the dominant metabolite cohort of a novel Australian fungus, Aspergillus nanangensis.</title>
        <authorList>
            <person name="Lacey H.J."/>
            <person name="Gilchrist C.L.M."/>
            <person name="Crombie A."/>
            <person name="Kalaitzis J.A."/>
            <person name="Vuong D."/>
            <person name="Rutledge P.J."/>
            <person name="Turner P."/>
            <person name="Pitt J.I."/>
            <person name="Lacey E."/>
            <person name="Chooi Y.H."/>
            <person name="Piggott A.M."/>
        </authorList>
    </citation>
    <scope>NUCLEOTIDE SEQUENCE</scope>
    <source>
        <strain evidence="10">MST-FP2251</strain>
    </source>
</reference>
<name>A0AAD4CY61_ASPNN</name>
<dbReference type="PRINTS" id="PR00132">
    <property type="entry name" value="GLHYDRLASE2"/>
</dbReference>
<dbReference type="InterPro" id="IPR036156">
    <property type="entry name" value="Beta-gal/glucu_dom_sf"/>
</dbReference>
<dbReference type="SUPFAM" id="SSF49785">
    <property type="entry name" value="Galactose-binding domain-like"/>
    <property type="match status" value="1"/>
</dbReference>
<dbReference type="InterPro" id="IPR006101">
    <property type="entry name" value="Glyco_hydro_2"/>
</dbReference>
<evidence type="ECO:0000259" key="6">
    <source>
        <dbReference type="Pfam" id="PF02836"/>
    </source>
</evidence>
<dbReference type="PANTHER" id="PTHR42732">
    <property type="entry name" value="BETA-GALACTOSIDASE"/>
    <property type="match status" value="1"/>
</dbReference>
<dbReference type="InterPro" id="IPR006103">
    <property type="entry name" value="Glyco_hydro_2_cat"/>
</dbReference>
<dbReference type="InterPro" id="IPR017853">
    <property type="entry name" value="GH"/>
</dbReference>
<feature type="domain" description="Glycosyl hydrolases family 2 sugar binding" evidence="7">
    <location>
        <begin position="107"/>
        <end position="228"/>
    </location>
</feature>
<keyword evidence="2" id="KW-0378">Hydrolase</keyword>
<dbReference type="PANTHER" id="PTHR42732:SF1">
    <property type="entry name" value="BETA-MANNOSIDASE"/>
    <property type="match status" value="1"/>
</dbReference>
<evidence type="ECO:0000256" key="1">
    <source>
        <dbReference type="ARBA" id="ARBA00007401"/>
    </source>
</evidence>
<feature type="domain" description="Glycoside hydrolase family 2 immunoglobulin-like beta-sandwich" evidence="5">
    <location>
        <begin position="233"/>
        <end position="354"/>
    </location>
</feature>
<dbReference type="GO" id="GO:0005975">
    <property type="term" value="P:carbohydrate metabolic process"/>
    <property type="evidence" value="ECO:0007669"/>
    <property type="project" value="InterPro"/>
</dbReference>
<dbReference type="Pfam" id="PF18565">
    <property type="entry name" value="Glyco_hydro2_C5"/>
    <property type="match status" value="1"/>
</dbReference>
<evidence type="ECO:0000313" key="11">
    <source>
        <dbReference type="Proteomes" id="UP001194746"/>
    </source>
</evidence>
<reference evidence="10" key="2">
    <citation type="submission" date="2020-02" db="EMBL/GenBank/DDBJ databases">
        <authorList>
            <person name="Gilchrist C.L.M."/>
            <person name="Chooi Y.-H."/>
        </authorList>
    </citation>
    <scope>NUCLEOTIDE SEQUENCE</scope>
    <source>
        <strain evidence="10">MST-FP2251</strain>
    </source>
</reference>
<dbReference type="SUPFAM" id="SSF49303">
    <property type="entry name" value="beta-Galactosidase/glucuronidase domain"/>
    <property type="match status" value="1"/>
</dbReference>
<gene>
    <name evidence="10" type="ORF">FE257_004507</name>
</gene>
<dbReference type="NCBIfam" id="NF041463">
    <property type="entry name" value="GalB"/>
    <property type="match status" value="1"/>
</dbReference>
<dbReference type="SUPFAM" id="SSF51445">
    <property type="entry name" value="(Trans)glycosidases"/>
    <property type="match status" value="1"/>
</dbReference>
<dbReference type="Pfam" id="PF16355">
    <property type="entry name" value="DUF4982"/>
    <property type="match status" value="1"/>
</dbReference>
<dbReference type="Pfam" id="PF02836">
    <property type="entry name" value="Glyco_hydro_2_C"/>
    <property type="match status" value="1"/>
</dbReference>
<evidence type="ECO:0000259" key="7">
    <source>
        <dbReference type="Pfam" id="PF02837"/>
    </source>
</evidence>
<evidence type="ECO:0000259" key="9">
    <source>
        <dbReference type="Pfam" id="PF18565"/>
    </source>
</evidence>
<dbReference type="Pfam" id="PF00703">
    <property type="entry name" value="Glyco_hydro_2"/>
    <property type="match status" value="1"/>
</dbReference>
<comment type="caution">
    <text evidence="10">The sequence shown here is derived from an EMBL/GenBank/DDBJ whole genome shotgun (WGS) entry which is preliminary data.</text>
</comment>
<evidence type="ECO:0000256" key="4">
    <source>
        <dbReference type="SAM" id="SignalP"/>
    </source>
</evidence>
<keyword evidence="4" id="KW-0732">Signal</keyword>
<evidence type="ECO:0000259" key="5">
    <source>
        <dbReference type="Pfam" id="PF00703"/>
    </source>
</evidence>
<dbReference type="InterPro" id="IPR040605">
    <property type="entry name" value="Glyco_hydro2_dom5"/>
</dbReference>
<keyword evidence="3" id="KW-0326">Glycosidase</keyword>
<evidence type="ECO:0000256" key="3">
    <source>
        <dbReference type="ARBA" id="ARBA00023295"/>
    </source>
</evidence>
<proteinExistence type="inferred from homology"/>
<dbReference type="Gene3D" id="3.20.20.80">
    <property type="entry name" value="Glycosidases"/>
    <property type="match status" value="1"/>
</dbReference>
<comment type="similarity">
    <text evidence="1">Belongs to the glycosyl hydrolase 2 family.</text>
</comment>
<feature type="domain" description="Glycoside hydrolase family 2 catalytic" evidence="6">
    <location>
        <begin position="359"/>
        <end position="511"/>
    </location>
</feature>
<dbReference type="Gene3D" id="2.60.120.260">
    <property type="entry name" value="Galactose-binding domain-like"/>
    <property type="match status" value="1"/>
</dbReference>
<keyword evidence="11" id="KW-1185">Reference proteome</keyword>
<evidence type="ECO:0000313" key="10">
    <source>
        <dbReference type="EMBL" id="KAF9894886.1"/>
    </source>
</evidence>
<evidence type="ECO:0000256" key="2">
    <source>
        <dbReference type="ARBA" id="ARBA00022801"/>
    </source>
</evidence>
<dbReference type="InterPro" id="IPR048229">
    <property type="entry name" value="GalB-like"/>
</dbReference>
<dbReference type="GO" id="GO:0004553">
    <property type="term" value="F:hydrolase activity, hydrolyzing O-glycosyl compounds"/>
    <property type="evidence" value="ECO:0007669"/>
    <property type="project" value="InterPro"/>
</dbReference>